<dbReference type="AlphaFoldDB" id="A0A5B7EAA3"/>
<gene>
    <name evidence="1" type="ORF">E2C01_023104</name>
</gene>
<proteinExistence type="predicted"/>
<protein>
    <submittedName>
        <fullName evidence="1">Uncharacterized protein</fullName>
    </submittedName>
</protein>
<evidence type="ECO:0000313" key="2">
    <source>
        <dbReference type="Proteomes" id="UP000324222"/>
    </source>
</evidence>
<sequence length="93" mass="10693">MTTLKLHTIKIIVRKPSADLVDKLPERSWRHTSQTIPGETRSITPMSPFTSKSNLSKCLNQCTHSLKQVKCSLSQPNAKRMFFPQRHASSFYY</sequence>
<reference evidence="1 2" key="1">
    <citation type="submission" date="2019-05" db="EMBL/GenBank/DDBJ databases">
        <title>Another draft genome of Portunus trituberculatus and its Hox gene families provides insights of decapod evolution.</title>
        <authorList>
            <person name="Jeong J.-H."/>
            <person name="Song I."/>
            <person name="Kim S."/>
            <person name="Choi T."/>
            <person name="Kim D."/>
            <person name="Ryu S."/>
            <person name="Kim W."/>
        </authorList>
    </citation>
    <scope>NUCLEOTIDE SEQUENCE [LARGE SCALE GENOMIC DNA]</scope>
    <source>
        <tissue evidence="1">Muscle</tissue>
    </source>
</reference>
<name>A0A5B7EAA3_PORTR</name>
<dbReference type="Proteomes" id="UP000324222">
    <property type="component" value="Unassembled WGS sequence"/>
</dbReference>
<organism evidence="1 2">
    <name type="scientific">Portunus trituberculatus</name>
    <name type="common">Swimming crab</name>
    <name type="synonym">Neptunus trituberculatus</name>
    <dbReference type="NCBI Taxonomy" id="210409"/>
    <lineage>
        <taxon>Eukaryota</taxon>
        <taxon>Metazoa</taxon>
        <taxon>Ecdysozoa</taxon>
        <taxon>Arthropoda</taxon>
        <taxon>Crustacea</taxon>
        <taxon>Multicrustacea</taxon>
        <taxon>Malacostraca</taxon>
        <taxon>Eumalacostraca</taxon>
        <taxon>Eucarida</taxon>
        <taxon>Decapoda</taxon>
        <taxon>Pleocyemata</taxon>
        <taxon>Brachyura</taxon>
        <taxon>Eubrachyura</taxon>
        <taxon>Portunoidea</taxon>
        <taxon>Portunidae</taxon>
        <taxon>Portuninae</taxon>
        <taxon>Portunus</taxon>
    </lineage>
</organism>
<comment type="caution">
    <text evidence="1">The sequence shown here is derived from an EMBL/GenBank/DDBJ whole genome shotgun (WGS) entry which is preliminary data.</text>
</comment>
<evidence type="ECO:0000313" key="1">
    <source>
        <dbReference type="EMBL" id="MPC29853.1"/>
    </source>
</evidence>
<accession>A0A5B7EAA3</accession>
<dbReference type="EMBL" id="VSRR010002147">
    <property type="protein sequence ID" value="MPC29853.1"/>
    <property type="molecule type" value="Genomic_DNA"/>
</dbReference>
<keyword evidence="2" id="KW-1185">Reference proteome</keyword>